<dbReference type="EMBL" id="FCON02000019">
    <property type="protein sequence ID" value="SAL47641.1"/>
    <property type="molecule type" value="Genomic_DNA"/>
</dbReference>
<dbReference type="Proteomes" id="UP000054770">
    <property type="component" value="Unassembled WGS sequence"/>
</dbReference>
<dbReference type="RefSeq" id="WP_087644481.1">
    <property type="nucleotide sequence ID" value="NZ_FCON02000019.1"/>
</dbReference>
<evidence type="ECO:0000313" key="2">
    <source>
        <dbReference type="Proteomes" id="UP000054770"/>
    </source>
</evidence>
<organism evidence="1 2">
    <name type="scientific">Caballeronia choica</name>
    <dbReference type="NCBI Taxonomy" id="326476"/>
    <lineage>
        <taxon>Bacteria</taxon>
        <taxon>Pseudomonadati</taxon>
        <taxon>Pseudomonadota</taxon>
        <taxon>Betaproteobacteria</taxon>
        <taxon>Burkholderiales</taxon>
        <taxon>Burkholderiaceae</taxon>
        <taxon>Caballeronia</taxon>
    </lineage>
</organism>
<proteinExistence type="predicted"/>
<comment type="caution">
    <text evidence="1">The sequence shown here is derived from an EMBL/GenBank/DDBJ whole genome shotgun (WGS) entry which is preliminary data.</text>
</comment>
<evidence type="ECO:0000313" key="1">
    <source>
        <dbReference type="EMBL" id="SAL47641.1"/>
    </source>
</evidence>
<dbReference type="OrthoDB" id="5464439at2"/>
<protein>
    <submittedName>
        <fullName evidence="1">Uncharacterized protein</fullName>
    </submittedName>
</protein>
<dbReference type="AlphaFoldDB" id="A0A158HUP7"/>
<name>A0A158HUP7_9BURK</name>
<sequence>MNEHACYEVVRALLGCWPEPLLAVAKRVGMPIHALDSYIAGEAALDEHVLSRLMKLVGLEYDAGKLLRDGTHPVTSVEHYVLIAGNETERVLDAYRFLIERGRATTSVELLPAGRTPGHRWRYLWITRVSEVPSLICFPRIGLAASLLERGQLIDFRGRYSVDPIFYDAVASLRAHVEQQPGRVLVAMEGFCKRWQSDVTQIGAALADSGAR</sequence>
<gene>
    <name evidence="1" type="ORF">AWB68_02318</name>
</gene>
<keyword evidence="2" id="KW-1185">Reference proteome</keyword>
<accession>A0A158HUP7</accession>
<reference evidence="1" key="1">
    <citation type="submission" date="2016-01" db="EMBL/GenBank/DDBJ databases">
        <authorList>
            <person name="Peeters C."/>
        </authorList>
    </citation>
    <scope>NUCLEOTIDE SEQUENCE [LARGE SCALE GENOMIC DNA]</scope>
    <source>
        <strain evidence="1">LMG 22940</strain>
    </source>
</reference>